<proteinExistence type="predicted"/>
<dbReference type="InterPro" id="IPR014284">
    <property type="entry name" value="RNA_pol_sigma-70_dom"/>
</dbReference>
<dbReference type="GO" id="GO:0006352">
    <property type="term" value="P:DNA-templated transcription initiation"/>
    <property type="evidence" value="ECO:0007669"/>
    <property type="project" value="InterPro"/>
</dbReference>
<keyword evidence="4" id="KW-0804">Transcription</keyword>
<dbReference type="PANTHER" id="PTHR43133:SF8">
    <property type="entry name" value="RNA POLYMERASE SIGMA FACTOR HI_1459-RELATED"/>
    <property type="match status" value="1"/>
</dbReference>
<dbReference type="GO" id="GO:0016987">
    <property type="term" value="F:sigma factor activity"/>
    <property type="evidence" value="ECO:0007669"/>
    <property type="project" value="UniProtKB-KW"/>
</dbReference>
<dbReference type="NCBIfam" id="TIGR02937">
    <property type="entry name" value="sigma70-ECF"/>
    <property type="match status" value="1"/>
</dbReference>
<evidence type="ECO:0000313" key="7">
    <source>
        <dbReference type="Proteomes" id="UP000322214"/>
    </source>
</evidence>
<dbReference type="InterPro" id="IPR013325">
    <property type="entry name" value="RNA_pol_sigma_r2"/>
</dbReference>
<evidence type="ECO:0000256" key="4">
    <source>
        <dbReference type="ARBA" id="ARBA00023163"/>
    </source>
</evidence>
<dbReference type="Pfam" id="PF04542">
    <property type="entry name" value="Sigma70_r2"/>
    <property type="match status" value="1"/>
</dbReference>
<reference evidence="6 7" key="1">
    <citation type="submission" date="2019-08" db="EMBL/GenBank/DDBJ databases">
        <title>Deep-cultivation of Planctomycetes and their phenomic and genomic characterization uncovers novel biology.</title>
        <authorList>
            <person name="Wiegand S."/>
            <person name="Jogler M."/>
            <person name="Boedeker C."/>
            <person name="Pinto D."/>
            <person name="Vollmers J."/>
            <person name="Rivas-Marin E."/>
            <person name="Kohn T."/>
            <person name="Peeters S.H."/>
            <person name="Heuer A."/>
            <person name="Rast P."/>
            <person name="Oberbeckmann S."/>
            <person name="Bunk B."/>
            <person name="Jeske O."/>
            <person name="Meyerdierks A."/>
            <person name="Storesund J.E."/>
            <person name="Kallscheuer N."/>
            <person name="Luecker S."/>
            <person name="Lage O.M."/>
            <person name="Pohl T."/>
            <person name="Merkel B.J."/>
            <person name="Hornburger P."/>
            <person name="Mueller R.-W."/>
            <person name="Bruemmer F."/>
            <person name="Labrenz M."/>
            <person name="Spormann A.M."/>
            <person name="Op den Camp H."/>
            <person name="Overmann J."/>
            <person name="Amann R."/>
            <person name="Jetten M.S.M."/>
            <person name="Mascher T."/>
            <person name="Medema M.H."/>
            <person name="Devos D.P."/>
            <person name="Kaster A.-K."/>
            <person name="Ovreas L."/>
            <person name="Rohde M."/>
            <person name="Galperin M.Y."/>
            <person name="Jogler C."/>
        </authorList>
    </citation>
    <scope>NUCLEOTIDE SEQUENCE [LARGE SCALE GENOMIC DNA]</scope>
    <source>
        <strain evidence="6 7">FC18</strain>
    </source>
</reference>
<dbReference type="RefSeq" id="WP_075085563.1">
    <property type="nucleotide sequence ID" value="NZ_CP042912.1"/>
</dbReference>
<dbReference type="AlphaFoldDB" id="A0A5B9P9I6"/>
<name>A0A5B9P9I6_9BACT</name>
<dbReference type="InterPro" id="IPR039425">
    <property type="entry name" value="RNA_pol_sigma-70-like"/>
</dbReference>
<dbReference type="SUPFAM" id="SSF88946">
    <property type="entry name" value="Sigma2 domain of RNA polymerase sigma factors"/>
    <property type="match status" value="1"/>
</dbReference>
<evidence type="ECO:0000259" key="5">
    <source>
        <dbReference type="Pfam" id="PF04542"/>
    </source>
</evidence>
<evidence type="ECO:0000313" key="6">
    <source>
        <dbReference type="EMBL" id="QEG21895.1"/>
    </source>
</evidence>
<dbReference type="GO" id="GO:0003677">
    <property type="term" value="F:DNA binding"/>
    <property type="evidence" value="ECO:0007669"/>
    <property type="project" value="UniProtKB-KW"/>
</dbReference>
<dbReference type="EMBL" id="CP042912">
    <property type="protein sequence ID" value="QEG21895.1"/>
    <property type="molecule type" value="Genomic_DNA"/>
</dbReference>
<keyword evidence="3" id="KW-0238">DNA-binding</keyword>
<sequence length="188" mass="21719">MAETTRVSLLQQLRCKQDSRAWSKFVHLYTPLICQWVADLRVPTPQRNDVVQEVFIVLLGKISTFQYDAKLSFRGWLRTVTINKCRDFLRKQNRLSEPTFVAHLELAEADDTQLLTQQEYRSHLAANALSLMKKHFSETTWRACWEHVAKGRPAPEVAAELGISPNAVYLARGRVLQRLKQELAGLWE</sequence>
<feature type="domain" description="RNA polymerase sigma-70 region 2" evidence="5">
    <location>
        <begin position="26"/>
        <end position="94"/>
    </location>
</feature>
<keyword evidence="1" id="KW-0805">Transcription regulation</keyword>
<dbReference type="PANTHER" id="PTHR43133">
    <property type="entry name" value="RNA POLYMERASE ECF-TYPE SIGMA FACTO"/>
    <property type="match status" value="1"/>
</dbReference>
<dbReference type="KEGG" id="mff:MFFC18_17560"/>
<gene>
    <name evidence="6" type="ORF">MFFC18_17560</name>
</gene>
<protein>
    <submittedName>
        <fullName evidence="6">RNA polymerase sigma factor</fullName>
    </submittedName>
</protein>
<dbReference type="Proteomes" id="UP000322214">
    <property type="component" value="Chromosome"/>
</dbReference>
<dbReference type="Gene3D" id="1.10.10.2690">
    <property type="match status" value="1"/>
</dbReference>
<evidence type="ECO:0000256" key="3">
    <source>
        <dbReference type="ARBA" id="ARBA00023125"/>
    </source>
</evidence>
<evidence type="ECO:0000256" key="2">
    <source>
        <dbReference type="ARBA" id="ARBA00023082"/>
    </source>
</evidence>
<dbReference type="Gene3D" id="1.10.1740.10">
    <property type="match status" value="1"/>
</dbReference>
<keyword evidence="2" id="KW-0731">Sigma factor</keyword>
<dbReference type="OrthoDB" id="281047at2"/>
<dbReference type="InterPro" id="IPR007627">
    <property type="entry name" value="RNA_pol_sigma70_r2"/>
</dbReference>
<organism evidence="6 7">
    <name type="scientific">Mariniblastus fucicola</name>
    <dbReference type="NCBI Taxonomy" id="980251"/>
    <lineage>
        <taxon>Bacteria</taxon>
        <taxon>Pseudomonadati</taxon>
        <taxon>Planctomycetota</taxon>
        <taxon>Planctomycetia</taxon>
        <taxon>Pirellulales</taxon>
        <taxon>Pirellulaceae</taxon>
        <taxon>Mariniblastus</taxon>
    </lineage>
</organism>
<dbReference type="InterPro" id="IPR053721">
    <property type="entry name" value="Fimbrial_Adhesin_Reg"/>
</dbReference>
<evidence type="ECO:0000256" key="1">
    <source>
        <dbReference type="ARBA" id="ARBA00023015"/>
    </source>
</evidence>
<keyword evidence="7" id="KW-1185">Reference proteome</keyword>
<dbReference type="STRING" id="980251.GCA_001642875_03357"/>
<accession>A0A5B9P9I6</accession>